<evidence type="ECO:0000313" key="3">
    <source>
        <dbReference type="Proteomes" id="UP000613177"/>
    </source>
</evidence>
<dbReference type="EMBL" id="JAEPRE010000068">
    <property type="protein sequence ID" value="KAG2233829.1"/>
    <property type="molecule type" value="Genomic_DNA"/>
</dbReference>
<proteinExistence type="predicted"/>
<dbReference type="InterPro" id="IPR029058">
    <property type="entry name" value="AB_hydrolase_fold"/>
</dbReference>
<keyword evidence="3" id="KW-1185">Reference proteome</keyword>
<dbReference type="SUPFAM" id="SSF53474">
    <property type="entry name" value="alpha/beta-Hydrolases"/>
    <property type="match status" value="1"/>
</dbReference>
<sequence length="276" mass="31837">MSGQYLKVKGANIYYEVKGEGPCIVFMAGGDGGHKPFKPLRELLVKHFTVVLYNRRGYYKSKLTEPQDYTKRIETDVEDLYKVMKNVTDKTFSIFSSSSSGIVALTYINTYPKTVHKCFLHEPMIDLSALPNGKQAQEDHRKGMEIFVNDGREAALAYYGDLYFNKLDRYYMVDKQIGQVDYGWHYHLRYESGQYLFTRVDIKTVKAYRDKLLLIHGIKSMEDFVHLPVAAFSKALNKDLISFPGGHIGFYTEYEKFAVELIKVYNDSCLINQSKL</sequence>
<comment type="caution">
    <text evidence="2">The sequence shown here is derived from an EMBL/GenBank/DDBJ whole genome shotgun (WGS) entry which is preliminary data.</text>
</comment>
<organism evidence="2 3">
    <name type="scientific">Thamnidium elegans</name>
    <dbReference type="NCBI Taxonomy" id="101142"/>
    <lineage>
        <taxon>Eukaryota</taxon>
        <taxon>Fungi</taxon>
        <taxon>Fungi incertae sedis</taxon>
        <taxon>Mucoromycota</taxon>
        <taxon>Mucoromycotina</taxon>
        <taxon>Mucoromycetes</taxon>
        <taxon>Mucorales</taxon>
        <taxon>Mucorineae</taxon>
        <taxon>Mucoraceae</taxon>
        <taxon>Thamnidium</taxon>
    </lineage>
</organism>
<protein>
    <recommendedName>
        <fullName evidence="1">AB hydrolase-1 domain-containing protein</fullName>
    </recommendedName>
</protein>
<reference evidence="2" key="1">
    <citation type="submission" date="2021-01" db="EMBL/GenBank/DDBJ databases">
        <title>Metabolic potential, ecology and presence of endohyphal bacteria is reflected in genomic diversity of Mucoromycotina.</title>
        <authorList>
            <person name="Muszewska A."/>
            <person name="Okrasinska A."/>
            <person name="Steczkiewicz K."/>
            <person name="Drgas O."/>
            <person name="Orlowska M."/>
            <person name="Perlinska-Lenart U."/>
            <person name="Aleksandrzak-Piekarczyk T."/>
            <person name="Szatraj K."/>
            <person name="Zielenkiewicz U."/>
            <person name="Pilsyk S."/>
            <person name="Malc E."/>
            <person name="Mieczkowski P."/>
            <person name="Kruszewska J.S."/>
            <person name="Biernat P."/>
            <person name="Pawlowska J."/>
        </authorList>
    </citation>
    <scope>NUCLEOTIDE SEQUENCE</scope>
    <source>
        <strain evidence="2">WA0000018081</strain>
    </source>
</reference>
<dbReference type="OrthoDB" id="408373at2759"/>
<dbReference type="AlphaFoldDB" id="A0A8H7W0C9"/>
<dbReference type="PANTHER" id="PTHR46331">
    <property type="entry name" value="VALACYCLOVIR HYDROLASE"/>
    <property type="match status" value="1"/>
</dbReference>
<dbReference type="Proteomes" id="UP000613177">
    <property type="component" value="Unassembled WGS sequence"/>
</dbReference>
<accession>A0A8H7W0C9</accession>
<name>A0A8H7W0C9_9FUNG</name>
<dbReference type="InterPro" id="IPR000073">
    <property type="entry name" value="AB_hydrolase_1"/>
</dbReference>
<feature type="domain" description="AB hydrolase-1" evidence="1">
    <location>
        <begin position="28"/>
        <end position="130"/>
    </location>
</feature>
<dbReference type="Gene3D" id="3.40.50.1820">
    <property type="entry name" value="alpha/beta hydrolase"/>
    <property type="match status" value="1"/>
</dbReference>
<dbReference type="Pfam" id="PF00561">
    <property type="entry name" value="Abhydrolase_1"/>
    <property type="match status" value="1"/>
</dbReference>
<evidence type="ECO:0000313" key="2">
    <source>
        <dbReference type="EMBL" id="KAG2233829.1"/>
    </source>
</evidence>
<evidence type="ECO:0000259" key="1">
    <source>
        <dbReference type="Pfam" id="PF00561"/>
    </source>
</evidence>
<dbReference type="GO" id="GO:0017171">
    <property type="term" value="F:serine hydrolase activity"/>
    <property type="evidence" value="ECO:0007669"/>
    <property type="project" value="TreeGrafter"/>
</dbReference>
<gene>
    <name evidence="2" type="ORF">INT48_005275</name>
</gene>
<dbReference type="PANTHER" id="PTHR46331:SF2">
    <property type="entry name" value="VALACYCLOVIR HYDROLASE"/>
    <property type="match status" value="1"/>
</dbReference>